<evidence type="ECO:0000256" key="1">
    <source>
        <dbReference type="ARBA" id="ARBA00009707"/>
    </source>
</evidence>
<dbReference type="AlphaFoldDB" id="A0A921RYI4"/>
<dbReference type="CDD" id="cd01959">
    <property type="entry name" value="nsLTP2"/>
    <property type="match status" value="1"/>
</dbReference>
<dbReference type="Proteomes" id="UP000807115">
    <property type="component" value="Chromosome 1"/>
</dbReference>
<evidence type="ECO:0000259" key="5">
    <source>
        <dbReference type="SMART" id="SM00499"/>
    </source>
</evidence>
<evidence type="ECO:0000256" key="4">
    <source>
        <dbReference type="SAM" id="SignalP"/>
    </source>
</evidence>
<dbReference type="GO" id="GO:0006869">
    <property type="term" value="P:lipid transport"/>
    <property type="evidence" value="ECO:0007669"/>
    <property type="project" value="InterPro"/>
</dbReference>
<feature type="signal peptide" evidence="4">
    <location>
        <begin position="1"/>
        <end position="30"/>
    </location>
</feature>
<evidence type="ECO:0000313" key="7">
    <source>
        <dbReference type="Proteomes" id="UP000807115"/>
    </source>
</evidence>
<reference evidence="6" key="2">
    <citation type="submission" date="2020-10" db="EMBL/GenBank/DDBJ databases">
        <authorList>
            <person name="Cooper E.A."/>
            <person name="Brenton Z.W."/>
            <person name="Flinn B.S."/>
            <person name="Jenkins J."/>
            <person name="Shu S."/>
            <person name="Flowers D."/>
            <person name="Luo F."/>
            <person name="Wang Y."/>
            <person name="Xia P."/>
            <person name="Barry K."/>
            <person name="Daum C."/>
            <person name="Lipzen A."/>
            <person name="Yoshinaga Y."/>
            <person name="Schmutz J."/>
            <person name="Saski C."/>
            <person name="Vermerris W."/>
            <person name="Kresovich S."/>
        </authorList>
    </citation>
    <scope>NUCLEOTIDE SEQUENCE</scope>
</reference>
<evidence type="ECO:0000256" key="3">
    <source>
        <dbReference type="ARBA" id="ARBA00023121"/>
    </source>
</evidence>
<dbReference type="PANTHER" id="PTHR33214">
    <property type="entry name" value="BIFUNCTIONAL INHIBITOR/LIPID-TRANSFER PROTEIN/SEED STORAGE 2S ALBUMIN SUPERFAMILY PROTEIN"/>
    <property type="match status" value="1"/>
</dbReference>
<dbReference type="GO" id="GO:0008289">
    <property type="term" value="F:lipid binding"/>
    <property type="evidence" value="ECO:0007669"/>
    <property type="project" value="UniProtKB-KW"/>
</dbReference>
<keyword evidence="2" id="KW-0813">Transport</keyword>
<gene>
    <name evidence="6" type="ORF">BDA96_01G213900</name>
</gene>
<organism evidence="6 7">
    <name type="scientific">Sorghum bicolor</name>
    <name type="common">Sorghum</name>
    <name type="synonym">Sorghum vulgare</name>
    <dbReference type="NCBI Taxonomy" id="4558"/>
    <lineage>
        <taxon>Eukaryota</taxon>
        <taxon>Viridiplantae</taxon>
        <taxon>Streptophyta</taxon>
        <taxon>Embryophyta</taxon>
        <taxon>Tracheophyta</taxon>
        <taxon>Spermatophyta</taxon>
        <taxon>Magnoliopsida</taxon>
        <taxon>Liliopsida</taxon>
        <taxon>Poales</taxon>
        <taxon>Poaceae</taxon>
        <taxon>PACMAD clade</taxon>
        <taxon>Panicoideae</taxon>
        <taxon>Andropogonodae</taxon>
        <taxon>Andropogoneae</taxon>
        <taxon>Sorghinae</taxon>
        <taxon>Sorghum</taxon>
    </lineage>
</organism>
<dbReference type="InterPro" id="IPR016140">
    <property type="entry name" value="Bifunc_inhib/LTP/seed_store"/>
</dbReference>
<feature type="chain" id="PRO_5037299209" description="Bifunctional inhibitor/plant lipid transfer protein/seed storage helical domain-containing protein" evidence="4">
    <location>
        <begin position="31"/>
        <end position="98"/>
    </location>
</feature>
<name>A0A921RYI4_SORBI</name>
<dbReference type="InterPro" id="IPR033872">
    <property type="entry name" value="nsLTP2"/>
</dbReference>
<proteinExistence type="inferred from homology"/>
<keyword evidence="4" id="KW-0732">Signal</keyword>
<keyword evidence="3" id="KW-0446">Lipid-binding</keyword>
<feature type="domain" description="Bifunctional inhibitor/plant lipid transfer protein/seed storage helical" evidence="5">
    <location>
        <begin position="33"/>
        <end position="98"/>
    </location>
</feature>
<dbReference type="Pfam" id="PF00234">
    <property type="entry name" value="Tryp_alpha_amyl"/>
    <property type="match status" value="1"/>
</dbReference>
<dbReference type="InterPro" id="IPR036312">
    <property type="entry name" value="Bifun_inhib/LTP/seed_sf"/>
</dbReference>
<protein>
    <recommendedName>
        <fullName evidence="5">Bifunctional inhibitor/plant lipid transfer protein/seed storage helical domain-containing protein</fullName>
    </recommendedName>
</protein>
<evidence type="ECO:0000256" key="2">
    <source>
        <dbReference type="ARBA" id="ARBA00022448"/>
    </source>
</evidence>
<dbReference type="PANTHER" id="PTHR33214:SF50">
    <property type="entry name" value="LIPID-TRANSFER PROTEIN 2G, PUTATIVE, EXPRESSED-RELATED"/>
    <property type="match status" value="1"/>
</dbReference>
<comment type="caution">
    <text evidence="6">The sequence shown here is derived from an EMBL/GenBank/DDBJ whole genome shotgun (WGS) entry which is preliminary data.</text>
</comment>
<sequence>MAKQAVAMLVSVALLVVVVAAVTSAGGASAQQCNVSLLAVCAPAVISGSAPTAPCCANLRAQQPCFCQYARNPAYSSYISSPNARRTLTSCGIAVPSC</sequence>
<dbReference type="SUPFAM" id="SSF47699">
    <property type="entry name" value="Bifunctional inhibitor/lipid-transfer protein/seed storage 2S albumin"/>
    <property type="match status" value="1"/>
</dbReference>
<dbReference type="Gene3D" id="1.10.110.10">
    <property type="entry name" value="Plant lipid-transfer and hydrophobic proteins"/>
    <property type="match status" value="1"/>
</dbReference>
<dbReference type="SMART" id="SM00499">
    <property type="entry name" value="AAI"/>
    <property type="match status" value="1"/>
</dbReference>
<comment type="similarity">
    <text evidence="1">Belongs to the plant LTP family. B11E subfamily.</text>
</comment>
<accession>A0A921RYI4</accession>
<reference evidence="6" key="1">
    <citation type="journal article" date="2019" name="BMC Genomics">
        <title>A new reference genome for Sorghum bicolor reveals high levels of sequence similarity between sweet and grain genotypes: implications for the genetics of sugar metabolism.</title>
        <authorList>
            <person name="Cooper E.A."/>
            <person name="Brenton Z.W."/>
            <person name="Flinn B.S."/>
            <person name="Jenkins J."/>
            <person name="Shu S."/>
            <person name="Flowers D."/>
            <person name="Luo F."/>
            <person name="Wang Y."/>
            <person name="Xia P."/>
            <person name="Barry K."/>
            <person name="Daum C."/>
            <person name="Lipzen A."/>
            <person name="Yoshinaga Y."/>
            <person name="Schmutz J."/>
            <person name="Saski C."/>
            <person name="Vermerris W."/>
            <person name="Kresovich S."/>
        </authorList>
    </citation>
    <scope>NUCLEOTIDE SEQUENCE</scope>
</reference>
<evidence type="ECO:0000313" key="6">
    <source>
        <dbReference type="EMBL" id="KAG0548969.1"/>
    </source>
</evidence>
<dbReference type="EMBL" id="CM027680">
    <property type="protein sequence ID" value="KAG0548969.1"/>
    <property type="molecule type" value="Genomic_DNA"/>
</dbReference>